<proteinExistence type="inferred from homology"/>
<dbReference type="PANTHER" id="PTHR43399:SF4">
    <property type="entry name" value="CELL WALL-ASSOCIATED PROTEASE"/>
    <property type="match status" value="1"/>
</dbReference>
<dbReference type="InterPro" id="IPR000209">
    <property type="entry name" value="Peptidase_S8/S53_dom"/>
</dbReference>
<dbReference type="InterPro" id="IPR022398">
    <property type="entry name" value="Peptidase_S8_His-AS"/>
</dbReference>
<evidence type="ECO:0000313" key="4">
    <source>
        <dbReference type="EMBL" id="MEU5712906.1"/>
    </source>
</evidence>
<dbReference type="Pfam" id="PF00082">
    <property type="entry name" value="Peptidase_S8"/>
    <property type="match status" value="1"/>
</dbReference>
<name>A0ABV3ALT0_9ACTN</name>
<dbReference type="Gene3D" id="3.40.50.200">
    <property type="entry name" value="Peptidase S8/S53 domain"/>
    <property type="match status" value="1"/>
</dbReference>
<dbReference type="EMBL" id="JBFAEG010000042">
    <property type="protein sequence ID" value="MEU5712906.1"/>
    <property type="molecule type" value="Genomic_DNA"/>
</dbReference>
<dbReference type="Proteomes" id="UP001551011">
    <property type="component" value="Unassembled WGS sequence"/>
</dbReference>
<sequence length="112" mass="11516">MKVAVLDSGADLDHADLAGQMDGTADFVPTDQDMTDVVGHGTHIASTIAGTGATTDGKERGVASGARLEIGKVFSPRGPGKASWIIAGMEWAARDRHARIVGMADTATAPTR</sequence>
<keyword evidence="5" id="KW-1185">Reference proteome</keyword>
<dbReference type="PANTHER" id="PTHR43399">
    <property type="entry name" value="SUBTILISIN-RELATED"/>
    <property type="match status" value="1"/>
</dbReference>
<comment type="caution">
    <text evidence="2">Lacks conserved residue(s) required for the propagation of feature annotation.</text>
</comment>
<accession>A0ABV3ALT0</accession>
<evidence type="ECO:0000256" key="2">
    <source>
        <dbReference type="PROSITE-ProRule" id="PRU01240"/>
    </source>
</evidence>
<gene>
    <name evidence="4" type="ORF">AB0H04_39825</name>
</gene>
<organism evidence="4 5">
    <name type="scientific">Streptomyces flaveolus</name>
    <dbReference type="NCBI Taxonomy" id="67297"/>
    <lineage>
        <taxon>Bacteria</taxon>
        <taxon>Bacillati</taxon>
        <taxon>Actinomycetota</taxon>
        <taxon>Actinomycetes</taxon>
        <taxon>Kitasatosporales</taxon>
        <taxon>Streptomycetaceae</taxon>
        <taxon>Streptomyces</taxon>
    </lineage>
</organism>
<evidence type="ECO:0000313" key="5">
    <source>
        <dbReference type="Proteomes" id="UP001551011"/>
    </source>
</evidence>
<evidence type="ECO:0000259" key="3">
    <source>
        <dbReference type="Pfam" id="PF00082"/>
    </source>
</evidence>
<dbReference type="RefSeq" id="WP_030655331.1">
    <property type="nucleotide sequence ID" value="NZ_JBEXDP010000052.1"/>
</dbReference>
<dbReference type="PROSITE" id="PS51892">
    <property type="entry name" value="SUBTILASE"/>
    <property type="match status" value="1"/>
</dbReference>
<dbReference type="PROSITE" id="PS00137">
    <property type="entry name" value="SUBTILASE_HIS"/>
    <property type="match status" value="1"/>
</dbReference>
<protein>
    <submittedName>
        <fullName evidence="4">S8 family serine peptidase</fullName>
    </submittedName>
</protein>
<reference evidence="4 5" key="1">
    <citation type="submission" date="2024-06" db="EMBL/GenBank/DDBJ databases">
        <title>The Natural Products Discovery Center: Release of the First 8490 Sequenced Strains for Exploring Actinobacteria Biosynthetic Diversity.</title>
        <authorList>
            <person name="Kalkreuter E."/>
            <person name="Kautsar S.A."/>
            <person name="Yang D."/>
            <person name="Bader C.D."/>
            <person name="Teijaro C.N."/>
            <person name="Fluegel L."/>
            <person name="Davis C.M."/>
            <person name="Simpson J.R."/>
            <person name="Lauterbach L."/>
            <person name="Steele A.D."/>
            <person name="Gui C."/>
            <person name="Meng S."/>
            <person name="Li G."/>
            <person name="Viehrig K."/>
            <person name="Ye F."/>
            <person name="Su P."/>
            <person name="Kiefer A.F."/>
            <person name="Nichols A."/>
            <person name="Cepeda A.J."/>
            <person name="Yan W."/>
            <person name="Fan B."/>
            <person name="Jiang Y."/>
            <person name="Adhikari A."/>
            <person name="Zheng C.-J."/>
            <person name="Schuster L."/>
            <person name="Cowan T.M."/>
            <person name="Smanski M.J."/>
            <person name="Chevrette M.G."/>
            <person name="De Carvalho L.P.S."/>
            <person name="Shen B."/>
        </authorList>
    </citation>
    <scope>NUCLEOTIDE SEQUENCE [LARGE SCALE GENOMIC DNA]</scope>
    <source>
        <strain evidence="4 5">NPDC020594</strain>
    </source>
</reference>
<comment type="similarity">
    <text evidence="1 2">Belongs to the peptidase S8 family.</text>
</comment>
<comment type="caution">
    <text evidence="4">The sequence shown here is derived from an EMBL/GenBank/DDBJ whole genome shotgun (WGS) entry which is preliminary data.</text>
</comment>
<dbReference type="InterPro" id="IPR036852">
    <property type="entry name" value="Peptidase_S8/S53_dom_sf"/>
</dbReference>
<feature type="domain" description="Peptidase S8/S53" evidence="3">
    <location>
        <begin position="2"/>
        <end position="104"/>
    </location>
</feature>
<evidence type="ECO:0000256" key="1">
    <source>
        <dbReference type="ARBA" id="ARBA00011073"/>
    </source>
</evidence>
<dbReference type="InterPro" id="IPR051048">
    <property type="entry name" value="Peptidase_S8/S53_subtilisin"/>
</dbReference>
<dbReference type="SUPFAM" id="SSF52743">
    <property type="entry name" value="Subtilisin-like"/>
    <property type="match status" value="1"/>
</dbReference>